<gene>
    <name evidence="2" type="ORF">MCNF_08660</name>
</gene>
<evidence type="ECO:0000313" key="3">
    <source>
        <dbReference type="Proteomes" id="UP000466931"/>
    </source>
</evidence>
<proteinExistence type="predicted"/>
<sequence>MSGRLPTAAHRKGRTMDPDLDPNQQHWQDRLDNFQWVVGSLTALLDSVPT</sequence>
<feature type="region of interest" description="Disordered" evidence="1">
    <location>
        <begin position="1"/>
        <end position="26"/>
    </location>
</feature>
<reference evidence="2" key="2">
    <citation type="submission" date="2020-02" db="EMBL/GenBank/DDBJ databases">
        <authorList>
            <person name="Matsumoto Y."/>
            <person name="Motooka D."/>
            <person name="Nakamura S."/>
        </authorList>
    </citation>
    <scope>NUCLEOTIDE SEQUENCE</scope>
    <source>
        <strain evidence="2">JCM 13671</strain>
    </source>
</reference>
<dbReference type="AlphaFoldDB" id="A0A7I7XST5"/>
<keyword evidence="3" id="KW-1185">Reference proteome</keyword>
<reference evidence="2" key="1">
    <citation type="journal article" date="2019" name="Emerg. Microbes Infect.">
        <title>Comprehensive subspecies identification of 175 nontuberculous mycobacteria species based on 7547 genomic profiles.</title>
        <authorList>
            <person name="Matsumoto Y."/>
            <person name="Kinjo T."/>
            <person name="Motooka D."/>
            <person name="Nabeya D."/>
            <person name="Jung N."/>
            <person name="Uechi K."/>
            <person name="Horii T."/>
            <person name="Iida T."/>
            <person name="Fujita J."/>
            <person name="Nakamura S."/>
        </authorList>
    </citation>
    <scope>NUCLEOTIDE SEQUENCE [LARGE SCALE GENOMIC DNA]</scope>
    <source>
        <strain evidence="2">JCM 13671</strain>
    </source>
</reference>
<dbReference type="Proteomes" id="UP000466931">
    <property type="component" value="Chromosome"/>
</dbReference>
<accession>A0A7I7XST5</accession>
<organism evidence="2 3">
    <name type="scientific">Mycolicibacterium confluentis</name>
    <dbReference type="NCBI Taxonomy" id="28047"/>
    <lineage>
        <taxon>Bacteria</taxon>
        <taxon>Bacillati</taxon>
        <taxon>Actinomycetota</taxon>
        <taxon>Actinomycetes</taxon>
        <taxon>Mycobacteriales</taxon>
        <taxon>Mycobacteriaceae</taxon>
        <taxon>Mycolicibacterium</taxon>
    </lineage>
</organism>
<evidence type="ECO:0000256" key="1">
    <source>
        <dbReference type="SAM" id="MobiDB-lite"/>
    </source>
</evidence>
<name>A0A7I7XST5_9MYCO</name>
<protein>
    <submittedName>
        <fullName evidence="2">Uncharacterized protein</fullName>
    </submittedName>
</protein>
<dbReference type="EMBL" id="AP022612">
    <property type="protein sequence ID" value="BBZ32261.1"/>
    <property type="molecule type" value="Genomic_DNA"/>
</dbReference>
<evidence type="ECO:0000313" key="2">
    <source>
        <dbReference type="EMBL" id="BBZ32261.1"/>
    </source>
</evidence>